<dbReference type="AlphaFoldDB" id="A0A4S4MQV8"/>
<dbReference type="InterPro" id="IPR002893">
    <property type="entry name" value="Znf_MYND"/>
</dbReference>
<dbReference type="PROSITE" id="PS01360">
    <property type="entry name" value="ZF_MYND_1"/>
    <property type="match status" value="1"/>
</dbReference>
<dbReference type="Gene3D" id="6.10.140.2220">
    <property type="match status" value="1"/>
</dbReference>
<comment type="caution">
    <text evidence="6">The sequence shown here is derived from an EMBL/GenBank/DDBJ whole genome shotgun (WGS) entry which is preliminary data.</text>
</comment>
<proteinExistence type="predicted"/>
<evidence type="ECO:0000259" key="5">
    <source>
        <dbReference type="PROSITE" id="PS50865"/>
    </source>
</evidence>
<dbReference type="OrthoDB" id="341421at2759"/>
<dbReference type="SUPFAM" id="SSF144232">
    <property type="entry name" value="HIT/MYND zinc finger-like"/>
    <property type="match status" value="1"/>
</dbReference>
<dbReference type="PROSITE" id="PS50865">
    <property type="entry name" value="ZF_MYND_2"/>
    <property type="match status" value="1"/>
</dbReference>
<reference evidence="6 7" key="1">
    <citation type="submission" date="2019-02" db="EMBL/GenBank/DDBJ databases">
        <title>Genome sequencing of the rare red list fungi Antrodiella citrinella (Flaviporus citrinellus).</title>
        <authorList>
            <person name="Buettner E."/>
            <person name="Kellner H."/>
        </authorList>
    </citation>
    <scope>NUCLEOTIDE SEQUENCE [LARGE SCALE GENOMIC DNA]</scope>
    <source>
        <strain evidence="6 7">DSM 108506</strain>
    </source>
</reference>
<name>A0A4S4MQV8_9APHY</name>
<keyword evidence="2 4" id="KW-0863">Zinc-finger</keyword>
<organism evidence="6 7">
    <name type="scientific">Antrodiella citrinella</name>
    <dbReference type="NCBI Taxonomy" id="2447956"/>
    <lineage>
        <taxon>Eukaryota</taxon>
        <taxon>Fungi</taxon>
        <taxon>Dikarya</taxon>
        <taxon>Basidiomycota</taxon>
        <taxon>Agaricomycotina</taxon>
        <taxon>Agaricomycetes</taxon>
        <taxon>Polyporales</taxon>
        <taxon>Steccherinaceae</taxon>
        <taxon>Antrodiella</taxon>
    </lineage>
</organism>
<keyword evidence="1" id="KW-0479">Metal-binding</keyword>
<evidence type="ECO:0000256" key="4">
    <source>
        <dbReference type="PROSITE-ProRule" id="PRU00134"/>
    </source>
</evidence>
<keyword evidence="7" id="KW-1185">Reference proteome</keyword>
<dbReference type="EMBL" id="SGPM01000174">
    <property type="protein sequence ID" value="THH28514.1"/>
    <property type="molecule type" value="Genomic_DNA"/>
</dbReference>
<evidence type="ECO:0000256" key="3">
    <source>
        <dbReference type="ARBA" id="ARBA00022833"/>
    </source>
</evidence>
<protein>
    <recommendedName>
        <fullName evidence="5">MYND-type domain-containing protein</fullName>
    </recommendedName>
</protein>
<evidence type="ECO:0000313" key="7">
    <source>
        <dbReference type="Proteomes" id="UP000308730"/>
    </source>
</evidence>
<keyword evidence="3" id="KW-0862">Zinc</keyword>
<gene>
    <name evidence="6" type="ORF">EUX98_g5666</name>
</gene>
<evidence type="ECO:0000256" key="1">
    <source>
        <dbReference type="ARBA" id="ARBA00022723"/>
    </source>
</evidence>
<dbReference type="Proteomes" id="UP000308730">
    <property type="component" value="Unassembled WGS sequence"/>
</dbReference>
<accession>A0A4S4MQV8</accession>
<evidence type="ECO:0000256" key="2">
    <source>
        <dbReference type="ARBA" id="ARBA00022771"/>
    </source>
</evidence>
<feature type="domain" description="MYND-type" evidence="5">
    <location>
        <begin position="23"/>
        <end position="64"/>
    </location>
</feature>
<evidence type="ECO:0000313" key="6">
    <source>
        <dbReference type="EMBL" id="THH28514.1"/>
    </source>
</evidence>
<dbReference type="GO" id="GO:0008270">
    <property type="term" value="F:zinc ion binding"/>
    <property type="evidence" value="ECO:0007669"/>
    <property type="project" value="UniProtKB-KW"/>
</dbReference>
<dbReference type="Pfam" id="PF01753">
    <property type="entry name" value="zf-MYND"/>
    <property type="match status" value="1"/>
</dbReference>
<sequence>MSFEITDESDQRLNRIPPAYDKCELCYREEEDGITLKRCSTCKTKFYCSMRCQNKDWKKHKFECSLLPLGTLVYREPLDASGQAVLDGEVQRVSDVLQTWIDAYDAHDDAKLTTPLPEDDLLQHLDLAPPYDAVSYTRLPPDHLTYPFRLPFTLIARLFLTHATTPSSSSPPPDIQRLEDLFAGYQSPDACWAPKYMCLPGMLSPGEYAMIAPLLVVFKMEMWRGQERKKSGEGWGTLAVDKRFVLLAAFGKRRYMTKGR</sequence>